<organism evidence="2 3">
    <name type="scientific">Streptomyces pratens</name>
    <dbReference type="NCBI Taxonomy" id="887456"/>
    <lineage>
        <taxon>Bacteria</taxon>
        <taxon>Bacillati</taxon>
        <taxon>Actinomycetota</taxon>
        <taxon>Actinomycetes</taxon>
        <taxon>Kitasatosporales</taxon>
        <taxon>Streptomycetaceae</taxon>
        <taxon>Streptomyces</taxon>
    </lineage>
</organism>
<dbReference type="EMBL" id="JBHSPT010000108">
    <property type="protein sequence ID" value="MFC6060103.1"/>
    <property type="molecule type" value="Genomic_DNA"/>
</dbReference>
<evidence type="ECO:0000256" key="1">
    <source>
        <dbReference type="SAM" id="MobiDB-lite"/>
    </source>
</evidence>
<comment type="caution">
    <text evidence="2">The sequence shown here is derived from an EMBL/GenBank/DDBJ whole genome shotgun (WGS) entry which is preliminary data.</text>
</comment>
<keyword evidence="3" id="KW-1185">Reference proteome</keyword>
<gene>
    <name evidence="2" type="ORF">ACFP50_33315</name>
</gene>
<dbReference type="Proteomes" id="UP001596242">
    <property type="component" value="Unassembled WGS sequence"/>
</dbReference>
<accession>A0ABW1M8S4</accession>
<evidence type="ECO:0000313" key="3">
    <source>
        <dbReference type="Proteomes" id="UP001596242"/>
    </source>
</evidence>
<reference evidence="3" key="1">
    <citation type="journal article" date="2019" name="Int. J. Syst. Evol. Microbiol.">
        <title>The Global Catalogue of Microorganisms (GCM) 10K type strain sequencing project: providing services to taxonomists for standard genome sequencing and annotation.</title>
        <authorList>
            <consortium name="The Broad Institute Genomics Platform"/>
            <consortium name="The Broad Institute Genome Sequencing Center for Infectious Disease"/>
            <person name="Wu L."/>
            <person name="Ma J."/>
        </authorList>
    </citation>
    <scope>NUCLEOTIDE SEQUENCE [LARGE SCALE GENOMIC DNA]</scope>
    <source>
        <strain evidence="3">JCM 12763</strain>
    </source>
</reference>
<feature type="region of interest" description="Disordered" evidence="1">
    <location>
        <begin position="80"/>
        <end position="99"/>
    </location>
</feature>
<feature type="non-terminal residue" evidence="2">
    <location>
        <position position="1"/>
    </location>
</feature>
<proteinExistence type="predicted"/>
<name>A0ABW1M8S4_9ACTN</name>
<feature type="region of interest" description="Disordered" evidence="1">
    <location>
        <begin position="11"/>
        <end position="49"/>
    </location>
</feature>
<evidence type="ECO:0000313" key="2">
    <source>
        <dbReference type="EMBL" id="MFC6060103.1"/>
    </source>
</evidence>
<protein>
    <submittedName>
        <fullName evidence="2">Uncharacterized protein</fullName>
    </submittedName>
</protein>
<sequence length="99" mass="10834">ELCFLPELKHGVSTQEEEMNAIGPVEPGDGTRPSATPPLPHGPRDPLGSHRRHLARLYGDHRRTVLAALTAATVLTAGVLLHTTRPRQPPPPHHRSRPM</sequence>